<protein>
    <submittedName>
        <fullName evidence="7">Pentatricopeptide repeat-containing protein At3g09040, mitochondrial-like</fullName>
    </submittedName>
</protein>
<evidence type="ECO:0000313" key="7">
    <source>
        <dbReference type="RefSeq" id="XP_020101946.1"/>
    </source>
</evidence>
<dbReference type="FunFam" id="1.25.40.10:FF:000196">
    <property type="entry name" value="Pentatricopeptide repeat-containing protein At4g14850"/>
    <property type="match status" value="1"/>
</dbReference>
<dbReference type="RefSeq" id="XP_020101946.1">
    <property type="nucleotide sequence ID" value="XM_020246357.1"/>
</dbReference>
<feature type="repeat" description="PPR" evidence="5">
    <location>
        <begin position="307"/>
        <end position="341"/>
    </location>
</feature>
<dbReference type="PROSITE" id="PS51375">
    <property type="entry name" value="PPR"/>
    <property type="match status" value="5"/>
</dbReference>
<dbReference type="Pfam" id="PF01535">
    <property type="entry name" value="PPR"/>
    <property type="match status" value="3"/>
</dbReference>
<dbReference type="FunFam" id="1.25.40.10:FF:000201">
    <property type="entry name" value="Pentatricopeptide repeat-containing protein mitochondrial"/>
    <property type="match status" value="1"/>
</dbReference>
<dbReference type="InterPro" id="IPR002885">
    <property type="entry name" value="PPR_rpt"/>
</dbReference>
<dbReference type="FunFam" id="1.25.40.10:FF:000205">
    <property type="entry name" value="Pentatricopeptide repeat-containing protein, mitochondrial"/>
    <property type="match status" value="1"/>
</dbReference>
<name>A0A6P5G006_ANACO</name>
<dbReference type="FunFam" id="1.25.40.10:FF:000090">
    <property type="entry name" value="Pentatricopeptide repeat-containing protein, chloroplastic"/>
    <property type="match status" value="1"/>
</dbReference>
<dbReference type="AlphaFoldDB" id="A0A6P5G006"/>
<dbReference type="InterPro" id="IPR046960">
    <property type="entry name" value="PPR_At4g14850-like_plant"/>
</dbReference>
<keyword evidence="2" id="KW-0677">Repeat</keyword>
<dbReference type="Pfam" id="PF13041">
    <property type="entry name" value="PPR_2"/>
    <property type="match status" value="4"/>
</dbReference>
<dbReference type="InterPro" id="IPR011990">
    <property type="entry name" value="TPR-like_helical_dom_sf"/>
</dbReference>
<dbReference type="Proteomes" id="UP000515123">
    <property type="component" value="Linkage group 13"/>
</dbReference>
<evidence type="ECO:0000256" key="3">
    <source>
        <dbReference type="ARBA" id="ARBA00022946"/>
    </source>
</evidence>
<sequence>MPLLIKLRSCKIAKQQYSSPMIFPFLQSIISFHAKSHCFSNKLIHLPLIIPHLPLSFSAIPNHAQIVKLGHSNDMFSQNNLLTMYSKSHLLCRARQVFDEMTDRNVVSWTCMITGSIQNGECEMGFRLFRQMLRVGFYPNEFALASVVSACESYEEIKLGVSLHSIALKLGIDRNPYVGSSVLLMYAKNRDTEVAEIAFECIFYRDLACWNSMVESYVLNGYGYNAMRTVCSMHRKGLVFDQFTFLSAIKGCLISKDLNYARQIHCLIIQNRFESYIAVMNSLTDLYFTLGVKDVALKVFDNILEKDVVSWNTLISAAAQEEDEIEAMGFFSSMLSTGLKPNHVTFSVILRMCAVKEQISLGLQFFCLACRSGYSDNVLVANSVVDFLSKCGFVNTAYHFFRSIPARNLVTWNEMISGYGLNGYSKEAFQLFRNLLRSNIRGDEFTYSGVLGACKETQDSRTCEQIHGNIIKSGFASYQYVCTSLVKAYSMIGSVGNSFRVFEEVGELDLVSWGVIISAFVKRGLFGEALSLVNCLREEGQQPDEFILANILNACCNAALIIQCRCIHSHVVKTGHEKHFCVASAVIDAYAKCGDIISSKMAFDNSSVENDAILYNTMITAYAHHGLIKKALELYEQMRLANVEPTQATFVAVISACNHLGLVEQGKYIFNSISYIYGMRPTKDHFLCLIDLLARNGLLEEAKAAIESMPYEPWPAAWRSLLNGCRIHGNKEMGEIAAQKILKLVPNDDGVYVLLSNIYAEDGSWECAEKIRMKMEERRAQKVPGYSMIEI</sequence>
<gene>
    <name evidence="7" type="primary">LOC109719588</name>
</gene>
<comment type="similarity">
    <text evidence="1">Belongs to the PPR family. PCMP-H subfamily.</text>
</comment>
<feature type="repeat" description="PPR" evidence="5">
    <location>
        <begin position="509"/>
        <end position="543"/>
    </location>
</feature>
<feature type="repeat" description="PPR" evidence="5">
    <location>
        <begin position="611"/>
        <end position="645"/>
    </location>
</feature>
<keyword evidence="6" id="KW-1185">Reference proteome</keyword>
<feature type="repeat" description="PPR" evidence="5">
    <location>
        <begin position="105"/>
        <end position="139"/>
    </location>
</feature>
<dbReference type="FunFam" id="1.25.40.10:FF:000343">
    <property type="entry name" value="Pentatricopeptide repeat-containing protein At3g58590"/>
    <property type="match status" value="1"/>
</dbReference>
<evidence type="ECO:0000256" key="5">
    <source>
        <dbReference type="PROSITE-ProRule" id="PRU00708"/>
    </source>
</evidence>
<accession>A0A6P5G006</accession>
<dbReference type="InterPro" id="IPR046848">
    <property type="entry name" value="E_motif"/>
</dbReference>
<dbReference type="OrthoDB" id="733253at2759"/>
<evidence type="ECO:0000256" key="1">
    <source>
        <dbReference type="ARBA" id="ARBA00006643"/>
    </source>
</evidence>
<evidence type="ECO:0000256" key="2">
    <source>
        <dbReference type="ARBA" id="ARBA00022737"/>
    </source>
</evidence>
<dbReference type="GO" id="GO:0005739">
    <property type="term" value="C:mitochondrion"/>
    <property type="evidence" value="ECO:0007669"/>
    <property type="project" value="UniProtKB-ARBA"/>
</dbReference>
<reference evidence="6" key="1">
    <citation type="journal article" date="2015" name="Nat. Genet.">
        <title>The pineapple genome and the evolution of CAM photosynthesis.</title>
        <authorList>
            <person name="Ming R."/>
            <person name="VanBuren R."/>
            <person name="Wai C.M."/>
            <person name="Tang H."/>
            <person name="Schatz M.C."/>
            <person name="Bowers J.E."/>
            <person name="Lyons E."/>
            <person name="Wang M.L."/>
            <person name="Chen J."/>
            <person name="Biggers E."/>
            <person name="Zhang J."/>
            <person name="Huang L."/>
            <person name="Zhang L."/>
            <person name="Miao W."/>
            <person name="Zhang J."/>
            <person name="Ye Z."/>
            <person name="Miao C."/>
            <person name="Lin Z."/>
            <person name="Wang H."/>
            <person name="Zhou H."/>
            <person name="Yim W.C."/>
            <person name="Priest H.D."/>
            <person name="Zheng C."/>
            <person name="Woodhouse M."/>
            <person name="Edger P.P."/>
            <person name="Guyot R."/>
            <person name="Guo H.B."/>
            <person name="Guo H."/>
            <person name="Zheng G."/>
            <person name="Singh R."/>
            <person name="Sharma A."/>
            <person name="Min X."/>
            <person name="Zheng Y."/>
            <person name="Lee H."/>
            <person name="Gurtowski J."/>
            <person name="Sedlazeck F.J."/>
            <person name="Harkess A."/>
            <person name="McKain M.R."/>
            <person name="Liao Z."/>
            <person name="Fang J."/>
            <person name="Liu J."/>
            <person name="Zhang X."/>
            <person name="Zhang Q."/>
            <person name="Hu W."/>
            <person name="Qin Y."/>
            <person name="Wang K."/>
            <person name="Chen L.Y."/>
            <person name="Shirley N."/>
            <person name="Lin Y.R."/>
            <person name="Liu L.Y."/>
            <person name="Hernandez A.G."/>
            <person name="Wright C.L."/>
            <person name="Bulone V."/>
            <person name="Tuskan G.A."/>
            <person name="Heath K."/>
            <person name="Zee F."/>
            <person name="Moore P.H."/>
            <person name="Sunkar R."/>
            <person name="Leebens-Mack J.H."/>
            <person name="Mockler T."/>
            <person name="Bennetzen J.L."/>
            <person name="Freeling M."/>
            <person name="Sankoff D."/>
            <person name="Paterson A.H."/>
            <person name="Zhu X."/>
            <person name="Yang X."/>
            <person name="Smith J.A."/>
            <person name="Cushman J.C."/>
            <person name="Paull R.E."/>
            <person name="Yu Q."/>
        </authorList>
    </citation>
    <scope>NUCLEOTIDE SEQUENCE [LARGE SCALE GENOMIC DNA]</scope>
    <source>
        <strain evidence="6">cv. F153</strain>
    </source>
</reference>
<dbReference type="PANTHER" id="PTHR24015:SF1793">
    <property type="entry name" value="OS11G0109800 PROTEIN"/>
    <property type="match status" value="1"/>
</dbReference>
<comment type="similarity">
    <text evidence="4">Belongs to the PPR family. PCMP-E subfamily.</text>
</comment>
<dbReference type="GO" id="GO:0009451">
    <property type="term" value="P:RNA modification"/>
    <property type="evidence" value="ECO:0007669"/>
    <property type="project" value="InterPro"/>
</dbReference>
<keyword evidence="3" id="KW-0809">Transit peptide</keyword>
<dbReference type="GeneID" id="109719588"/>
<feature type="repeat" description="PPR" evidence="5">
    <location>
        <begin position="408"/>
        <end position="442"/>
    </location>
</feature>
<dbReference type="GO" id="GO:0003723">
    <property type="term" value="F:RNA binding"/>
    <property type="evidence" value="ECO:0007669"/>
    <property type="project" value="InterPro"/>
</dbReference>
<dbReference type="Pfam" id="PF20431">
    <property type="entry name" value="E_motif"/>
    <property type="match status" value="1"/>
</dbReference>
<reference evidence="7" key="2">
    <citation type="submission" date="2025-08" db="UniProtKB">
        <authorList>
            <consortium name="RefSeq"/>
        </authorList>
    </citation>
    <scope>IDENTIFICATION</scope>
    <source>
        <tissue evidence="7">Leaf</tissue>
    </source>
</reference>
<evidence type="ECO:0000256" key="4">
    <source>
        <dbReference type="ARBA" id="ARBA00061659"/>
    </source>
</evidence>
<dbReference type="Gene3D" id="1.25.40.10">
    <property type="entry name" value="Tetratricopeptide repeat domain"/>
    <property type="match status" value="6"/>
</dbReference>
<organism evidence="6 7">
    <name type="scientific">Ananas comosus</name>
    <name type="common">Pineapple</name>
    <name type="synonym">Ananas ananas</name>
    <dbReference type="NCBI Taxonomy" id="4615"/>
    <lineage>
        <taxon>Eukaryota</taxon>
        <taxon>Viridiplantae</taxon>
        <taxon>Streptophyta</taxon>
        <taxon>Embryophyta</taxon>
        <taxon>Tracheophyta</taxon>
        <taxon>Spermatophyta</taxon>
        <taxon>Magnoliopsida</taxon>
        <taxon>Liliopsida</taxon>
        <taxon>Poales</taxon>
        <taxon>Bromeliaceae</taxon>
        <taxon>Bromelioideae</taxon>
        <taxon>Ananas</taxon>
    </lineage>
</organism>
<evidence type="ECO:0000313" key="6">
    <source>
        <dbReference type="Proteomes" id="UP000515123"/>
    </source>
</evidence>
<dbReference type="PANTHER" id="PTHR24015">
    <property type="entry name" value="OS07G0578800 PROTEIN-RELATED"/>
    <property type="match status" value="1"/>
</dbReference>
<dbReference type="NCBIfam" id="TIGR00756">
    <property type="entry name" value="PPR"/>
    <property type="match status" value="4"/>
</dbReference>
<proteinExistence type="inferred from homology"/>